<dbReference type="RefSeq" id="WP_105001165.1">
    <property type="nucleotide sequence ID" value="NZ_MQVX01000001.1"/>
</dbReference>
<gene>
    <name evidence="4" type="ORF">BST99_06970</name>
</gene>
<sequence length="499" mass="56573">MNLRIIKRNKSKVLSGTLLLFSLLAGYAQENSPADSTATTPVSKDSLALAQSIMQKSAALPADTTTARIMRTKVDGVAAVVGDYVILNSDIDKLLADIENQGGSTQDITTCQLLGKLMEDRLYAHQAIQDSLLVSDAQVYGTSDRQVQQLISQVGSLEKVLKFYQKPDLVSLKEELNEINRLRLLSDNMKQNIIEELEVTPEEVREFFYGIPEEERPVFGAALSIAQIVKSPQPPEEEKQKVINRLLKIKQDIEELGSSFSIKAVLNSDDEGSKDNGGLYAGITRETPFLKEFKDVAFSIKEGEVSEPFETIYGYHILTVDKIRGQERDVRHILIRPDVPDDVIREAKMELDSIRQQILDGKLDFQEAARKYSDEKETSGDGGQLRNPIDFSDRFELTNMDPKLYNQVRNLKDNEISYPLTQEDPRGGPPQFKIMQITNRFDEHKADFAQDYLKIQELALREKQVRVISKWIAKTIEDSYVQVNKEFKDCDFANKWVKE</sequence>
<dbReference type="EMBL" id="MQVX01000001">
    <property type="protein sequence ID" value="PQJ15513.1"/>
    <property type="molecule type" value="Genomic_DNA"/>
</dbReference>
<feature type="chain" id="PRO_5015652098" evidence="2">
    <location>
        <begin position="29"/>
        <end position="499"/>
    </location>
</feature>
<dbReference type="Pfam" id="PF00639">
    <property type="entry name" value="Rotamase"/>
    <property type="match status" value="2"/>
</dbReference>
<dbReference type="SUPFAM" id="SSF109998">
    <property type="entry name" value="Triger factor/SurA peptide-binding domain-like"/>
    <property type="match status" value="1"/>
</dbReference>
<keyword evidence="2" id="KW-0732">Signal</keyword>
<organism evidence="4 5">
    <name type="scientific">Aureicoccus marinus</name>
    <dbReference type="NCBI Taxonomy" id="754435"/>
    <lineage>
        <taxon>Bacteria</taxon>
        <taxon>Pseudomonadati</taxon>
        <taxon>Bacteroidota</taxon>
        <taxon>Flavobacteriia</taxon>
        <taxon>Flavobacteriales</taxon>
        <taxon>Flavobacteriaceae</taxon>
        <taxon>Aureicoccus</taxon>
    </lineage>
</organism>
<dbReference type="GO" id="GO:0003755">
    <property type="term" value="F:peptidyl-prolyl cis-trans isomerase activity"/>
    <property type="evidence" value="ECO:0007669"/>
    <property type="project" value="UniProtKB-KW"/>
</dbReference>
<protein>
    <submittedName>
        <fullName evidence="4">Peptidylprolyl isomerase</fullName>
    </submittedName>
</protein>
<keyword evidence="1 4" id="KW-0413">Isomerase</keyword>
<dbReference type="Gene3D" id="1.10.4030.10">
    <property type="entry name" value="Porin chaperone SurA, peptide-binding domain"/>
    <property type="match status" value="1"/>
</dbReference>
<keyword evidence="5" id="KW-1185">Reference proteome</keyword>
<dbReference type="InterPro" id="IPR050245">
    <property type="entry name" value="PrsA_foldase"/>
</dbReference>
<evidence type="ECO:0000256" key="1">
    <source>
        <dbReference type="PROSITE-ProRule" id="PRU00278"/>
    </source>
</evidence>
<dbReference type="InterPro" id="IPR046357">
    <property type="entry name" value="PPIase_dom_sf"/>
</dbReference>
<feature type="domain" description="PpiC" evidence="3">
    <location>
        <begin position="325"/>
        <end position="420"/>
    </location>
</feature>
<evidence type="ECO:0000256" key="2">
    <source>
        <dbReference type="SAM" id="SignalP"/>
    </source>
</evidence>
<dbReference type="InterPro" id="IPR027304">
    <property type="entry name" value="Trigger_fact/SurA_dom_sf"/>
</dbReference>
<reference evidence="5" key="1">
    <citation type="submission" date="2016-11" db="EMBL/GenBank/DDBJ databases">
        <title>Trade-off between light-utilization and light-protection in marine flavobacteria.</title>
        <authorList>
            <person name="Kumagai Y."/>
            <person name="Yoshizawa S."/>
            <person name="Kogure K."/>
        </authorList>
    </citation>
    <scope>NUCLEOTIDE SEQUENCE [LARGE SCALE GENOMIC DNA]</scope>
    <source>
        <strain evidence="5">SG-18</strain>
    </source>
</reference>
<dbReference type="SUPFAM" id="SSF54534">
    <property type="entry name" value="FKBP-like"/>
    <property type="match status" value="2"/>
</dbReference>
<proteinExistence type="predicted"/>
<dbReference type="PANTHER" id="PTHR47245:SF2">
    <property type="entry name" value="PEPTIDYL-PROLYL CIS-TRANS ISOMERASE HP_0175-RELATED"/>
    <property type="match status" value="1"/>
</dbReference>
<feature type="domain" description="PpiC" evidence="3">
    <location>
        <begin position="220"/>
        <end position="322"/>
    </location>
</feature>
<comment type="caution">
    <text evidence="4">The sequence shown here is derived from an EMBL/GenBank/DDBJ whole genome shotgun (WGS) entry which is preliminary data.</text>
</comment>
<dbReference type="Gene3D" id="3.10.50.40">
    <property type="match status" value="2"/>
</dbReference>
<dbReference type="OrthoDB" id="14196at2"/>
<dbReference type="InterPro" id="IPR000297">
    <property type="entry name" value="PPIase_PpiC"/>
</dbReference>
<dbReference type="PROSITE" id="PS50198">
    <property type="entry name" value="PPIC_PPIASE_2"/>
    <property type="match status" value="2"/>
</dbReference>
<feature type="signal peptide" evidence="2">
    <location>
        <begin position="1"/>
        <end position="28"/>
    </location>
</feature>
<evidence type="ECO:0000259" key="3">
    <source>
        <dbReference type="PROSITE" id="PS50198"/>
    </source>
</evidence>
<dbReference type="PANTHER" id="PTHR47245">
    <property type="entry name" value="PEPTIDYLPROLYL ISOMERASE"/>
    <property type="match status" value="1"/>
</dbReference>
<dbReference type="Proteomes" id="UP000239366">
    <property type="component" value="Unassembled WGS sequence"/>
</dbReference>
<dbReference type="AlphaFoldDB" id="A0A2S7T6G9"/>
<evidence type="ECO:0000313" key="5">
    <source>
        <dbReference type="Proteomes" id="UP000239366"/>
    </source>
</evidence>
<evidence type="ECO:0000313" key="4">
    <source>
        <dbReference type="EMBL" id="PQJ15513.1"/>
    </source>
</evidence>
<keyword evidence="1" id="KW-0697">Rotamase</keyword>
<name>A0A2S7T6G9_9FLAO</name>
<accession>A0A2S7T6G9</accession>